<name>A0AAV9U4W6_9PEZI</name>
<gene>
    <name evidence="3" type="ORF">TWF730_003222</name>
</gene>
<accession>A0AAV9U4W6</accession>
<comment type="caution">
    <text evidence="3">The sequence shown here is derived from an EMBL/GenBank/DDBJ whole genome shotgun (WGS) entry which is preliminary data.</text>
</comment>
<reference evidence="3 4" key="1">
    <citation type="submission" date="2019-10" db="EMBL/GenBank/DDBJ databases">
        <authorList>
            <person name="Palmer J.M."/>
        </authorList>
    </citation>
    <scope>NUCLEOTIDE SEQUENCE [LARGE SCALE GENOMIC DNA]</scope>
    <source>
        <strain evidence="3 4">TWF730</strain>
    </source>
</reference>
<organism evidence="3 4">
    <name type="scientific">Orbilia blumenaviensis</name>
    <dbReference type="NCBI Taxonomy" id="1796055"/>
    <lineage>
        <taxon>Eukaryota</taxon>
        <taxon>Fungi</taxon>
        <taxon>Dikarya</taxon>
        <taxon>Ascomycota</taxon>
        <taxon>Pezizomycotina</taxon>
        <taxon>Orbiliomycetes</taxon>
        <taxon>Orbiliales</taxon>
        <taxon>Orbiliaceae</taxon>
        <taxon>Orbilia</taxon>
    </lineage>
</organism>
<feature type="region of interest" description="Disordered" evidence="1">
    <location>
        <begin position="77"/>
        <end position="108"/>
    </location>
</feature>
<evidence type="ECO:0000256" key="1">
    <source>
        <dbReference type="SAM" id="MobiDB-lite"/>
    </source>
</evidence>
<feature type="chain" id="PRO_5044024235" evidence="2">
    <location>
        <begin position="22"/>
        <end position="108"/>
    </location>
</feature>
<sequence length="108" mass="11944">MKFMTTLLSLLAMSAIPGALGYGDEEPEVEEPKEVAPKTIQKIKWAEKIKTATKTSYVIKTNEVTRTKWHKKVEIATKTVTPAAPKSTAPAEVKGKPKEPEPEEDMGY</sequence>
<keyword evidence="2" id="KW-0732">Signal</keyword>
<proteinExistence type="predicted"/>
<dbReference type="Proteomes" id="UP001373714">
    <property type="component" value="Unassembled WGS sequence"/>
</dbReference>
<evidence type="ECO:0000313" key="4">
    <source>
        <dbReference type="Proteomes" id="UP001373714"/>
    </source>
</evidence>
<feature type="signal peptide" evidence="2">
    <location>
        <begin position="1"/>
        <end position="21"/>
    </location>
</feature>
<evidence type="ECO:0000256" key="2">
    <source>
        <dbReference type="SAM" id="SignalP"/>
    </source>
</evidence>
<dbReference type="EMBL" id="JAVHNS010000014">
    <property type="protein sequence ID" value="KAK6335847.1"/>
    <property type="molecule type" value="Genomic_DNA"/>
</dbReference>
<evidence type="ECO:0000313" key="3">
    <source>
        <dbReference type="EMBL" id="KAK6335847.1"/>
    </source>
</evidence>
<keyword evidence="4" id="KW-1185">Reference proteome</keyword>
<dbReference type="AlphaFoldDB" id="A0AAV9U4W6"/>
<protein>
    <submittedName>
        <fullName evidence="3">Uncharacterized protein</fullName>
    </submittedName>
</protein>